<protein>
    <submittedName>
        <fullName evidence="5">Insulinase family protein</fullName>
    </submittedName>
</protein>
<dbReference type="InterPro" id="IPR007863">
    <property type="entry name" value="Peptidase_M16_C"/>
</dbReference>
<dbReference type="PANTHER" id="PTHR11851">
    <property type="entry name" value="METALLOPROTEASE"/>
    <property type="match status" value="1"/>
</dbReference>
<proteinExistence type="inferred from homology"/>
<dbReference type="EMBL" id="JAPNKA010000001">
    <property type="protein sequence ID" value="MCY1076654.1"/>
    <property type="molecule type" value="Genomic_DNA"/>
</dbReference>
<feature type="domain" description="Peptidase M16 N-terminal" evidence="3">
    <location>
        <begin position="48"/>
        <end position="174"/>
    </location>
</feature>
<organism evidence="5 6">
    <name type="scientific">Archangium lansingense</name>
    <dbReference type="NCBI Taxonomy" id="2995310"/>
    <lineage>
        <taxon>Bacteria</taxon>
        <taxon>Pseudomonadati</taxon>
        <taxon>Myxococcota</taxon>
        <taxon>Myxococcia</taxon>
        <taxon>Myxococcales</taxon>
        <taxon>Cystobacterineae</taxon>
        <taxon>Archangiaceae</taxon>
        <taxon>Archangium</taxon>
    </lineage>
</organism>
<evidence type="ECO:0000313" key="6">
    <source>
        <dbReference type="Proteomes" id="UP001207654"/>
    </source>
</evidence>
<feature type="chain" id="PRO_5046114527" evidence="2">
    <location>
        <begin position="25"/>
        <end position="442"/>
    </location>
</feature>
<dbReference type="SUPFAM" id="SSF63411">
    <property type="entry name" value="LuxS/MPP-like metallohydrolase"/>
    <property type="match status" value="2"/>
</dbReference>
<comment type="caution">
    <text evidence="5">The sequence shown here is derived from an EMBL/GenBank/DDBJ whole genome shotgun (WGS) entry which is preliminary data.</text>
</comment>
<gene>
    <name evidence="5" type="ORF">OV287_19435</name>
</gene>
<accession>A0ABT4A5V7</accession>
<feature type="domain" description="Peptidase M16 C-terminal" evidence="4">
    <location>
        <begin position="190"/>
        <end position="350"/>
    </location>
</feature>
<dbReference type="RefSeq" id="WP_267535532.1">
    <property type="nucleotide sequence ID" value="NZ_JAPNKA010000001.1"/>
</dbReference>
<sequence>MRLIRSAFFFCAAWLLLLAPEARSTPFEVETFRPSPQHPLLLLAPRESSRSTLTVVFDVGALDDNFENGLTRVSQHALLHANARITYEKLSLALYKSAATLEMSTGLHESRFTLTAAPDEFDALARTLLTSLLSPKLDPRRFKATVERTLRDLQPLENNNWVESLLTSALLEDARYRDPNLGSVEKIGDLEPQRVHQYLSNWLAPRNATIIVTGRFDAQALRKQVEGFQGGIPRKVEKPRLKLPFTRDVPAAREVQVFAWPLNIETARHAAAARVMASLLEERLYNRFRSAGVGYGFASEPVLTPALDVFALILPASESSKLDLGRYLREEVRAVSEGKLEPGSFERNQQATLHRLRLADTDPRLVAEELRLTRHRPAWYGTEMSAALESLTPEALSEVASSWFRDESVIRIHFVVPPPPPRLKKIINGRRVYEGDEEDTEE</sequence>
<dbReference type="InterPro" id="IPR011765">
    <property type="entry name" value="Pept_M16_N"/>
</dbReference>
<dbReference type="Proteomes" id="UP001207654">
    <property type="component" value="Unassembled WGS sequence"/>
</dbReference>
<feature type="signal peptide" evidence="2">
    <location>
        <begin position="1"/>
        <end position="24"/>
    </location>
</feature>
<dbReference type="Pfam" id="PF05193">
    <property type="entry name" value="Peptidase_M16_C"/>
    <property type="match status" value="1"/>
</dbReference>
<keyword evidence="6" id="KW-1185">Reference proteome</keyword>
<keyword evidence="2" id="KW-0732">Signal</keyword>
<evidence type="ECO:0000313" key="5">
    <source>
        <dbReference type="EMBL" id="MCY1076654.1"/>
    </source>
</evidence>
<evidence type="ECO:0000259" key="3">
    <source>
        <dbReference type="Pfam" id="PF00675"/>
    </source>
</evidence>
<name>A0ABT4A5V7_9BACT</name>
<reference evidence="5 6" key="1">
    <citation type="submission" date="2022-11" db="EMBL/GenBank/DDBJ databases">
        <title>Minimal conservation of predation-associated metabolite biosynthetic gene clusters underscores biosynthetic potential of Myxococcota including descriptions for ten novel species: Archangium lansinium sp. nov., Myxococcus landrumus sp. nov., Nannocystis bai.</title>
        <authorList>
            <person name="Ahearne A."/>
            <person name="Stevens C."/>
            <person name="Phillips K."/>
        </authorList>
    </citation>
    <scope>NUCLEOTIDE SEQUENCE [LARGE SCALE GENOMIC DNA]</scope>
    <source>
        <strain evidence="5 6">MIWBW</strain>
    </source>
</reference>
<dbReference type="InterPro" id="IPR011249">
    <property type="entry name" value="Metalloenz_LuxS/M16"/>
</dbReference>
<dbReference type="Pfam" id="PF00675">
    <property type="entry name" value="Peptidase_M16"/>
    <property type="match status" value="1"/>
</dbReference>
<evidence type="ECO:0000259" key="4">
    <source>
        <dbReference type="Pfam" id="PF05193"/>
    </source>
</evidence>
<dbReference type="PANTHER" id="PTHR11851:SF49">
    <property type="entry name" value="MITOCHONDRIAL-PROCESSING PEPTIDASE SUBUNIT ALPHA"/>
    <property type="match status" value="1"/>
</dbReference>
<evidence type="ECO:0000256" key="2">
    <source>
        <dbReference type="SAM" id="SignalP"/>
    </source>
</evidence>
<comment type="similarity">
    <text evidence="1">Belongs to the peptidase M16 family.</text>
</comment>
<dbReference type="InterPro" id="IPR050361">
    <property type="entry name" value="MPP/UQCRC_Complex"/>
</dbReference>
<evidence type="ECO:0000256" key="1">
    <source>
        <dbReference type="ARBA" id="ARBA00007261"/>
    </source>
</evidence>
<dbReference type="Gene3D" id="3.30.830.10">
    <property type="entry name" value="Metalloenzyme, LuxS/M16 peptidase-like"/>
    <property type="match status" value="2"/>
</dbReference>